<comment type="subcellular location">
    <subcellularLocation>
        <location evidence="1 7">Cell membrane</location>
        <topology evidence="1 7">Multi-pass membrane protein</topology>
    </subcellularLocation>
</comment>
<dbReference type="AlphaFoldDB" id="A0A5D8QCD9"/>
<dbReference type="GO" id="GO:0005886">
    <property type="term" value="C:plasma membrane"/>
    <property type="evidence" value="ECO:0007669"/>
    <property type="project" value="UniProtKB-SubCell"/>
</dbReference>
<keyword evidence="10" id="KW-1185">Reference proteome</keyword>
<dbReference type="GO" id="GO:0055085">
    <property type="term" value="P:transmembrane transport"/>
    <property type="evidence" value="ECO:0007669"/>
    <property type="project" value="InterPro"/>
</dbReference>
<comment type="similarity">
    <text evidence="7">Belongs to the binding-protein-dependent transport system permease family.</text>
</comment>
<name>A0A5D8QCD9_9THEO</name>
<dbReference type="PANTHER" id="PTHR30151:SF19">
    <property type="entry name" value="ABC TRANSPORTER PERMEASE"/>
    <property type="match status" value="1"/>
</dbReference>
<evidence type="ECO:0000313" key="9">
    <source>
        <dbReference type="EMBL" id="TZE81764.1"/>
    </source>
</evidence>
<evidence type="ECO:0000256" key="6">
    <source>
        <dbReference type="ARBA" id="ARBA00023136"/>
    </source>
</evidence>
<keyword evidence="5 7" id="KW-1133">Transmembrane helix</keyword>
<gene>
    <name evidence="9" type="ORF">FWJ32_08275</name>
</gene>
<keyword evidence="4 7" id="KW-0812">Transmembrane</keyword>
<dbReference type="PROSITE" id="PS50928">
    <property type="entry name" value="ABC_TM1"/>
    <property type="match status" value="1"/>
</dbReference>
<dbReference type="Proteomes" id="UP000322976">
    <property type="component" value="Unassembled WGS sequence"/>
</dbReference>
<accession>A0A5D8QCD9</accession>
<keyword evidence="3" id="KW-1003">Cell membrane</keyword>
<dbReference type="InterPro" id="IPR000515">
    <property type="entry name" value="MetI-like"/>
</dbReference>
<keyword evidence="2 7" id="KW-0813">Transport</keyword>
<keyword evidence="6 7" id="KW-0472">Membrane</keyword>
<evidence type="ECO:0000259" key="8">
    <source>
        <dbReference type="PROSITE" id="PS50928"/>
    </source>
</evidence>
<dbReference type="PANTHER" id="PTHR30151">
    <property type="entry name" value="ALKANE SULFONATE ABC TRANSPORTER-RELATED, MEMBRANE SUBUNIT"/>
    <property type="match status" value="1"/>
</dbReference>
<proteinExistence type="inferred from homology"/>
<evidence type="ECO:0000256" key="3">
    <source>
        <dbReference type="ARBA" id="ARBA00022475"/>
    </source>
</evidence>
<protein>
    <submittedName>
        <fullName evidence="9">ABC transporter permease</fullName>
    </submittedName>
</protein>
<feature type="transmembrane region" description="Helical" evidence="7">
    <location>
        <begin position="244"/>
        <end position="263"/>
    </location>
</feature>
<evidence type="ECO:0000256" key="5">
    <source>
        <dbReference type="ARBA" id="ARBA00022989"/>
    </source>
</evidence>
<feature type="transmembrane region" description="Helical" evidence="7">
    <location>
        <begin position="211"/>
        <end position="232"/>
    </location>
</feature>
<evidence type="ECO:0000313" key="10">
    <source>
        <dbReference type="Proteomes" id="UP000322976"/>
    </source>
</evidence>
<dbReference type="Pfam" id="PF00528">
    <property type="entry name" value="BPD_transp_1"/>
    <property type="match status" value="1"/>
</dbReference>
<evidence type="ECO:0000256" key="4">
    <source>
        <dbReference type="ARBA" id="ARBA00022692"/>
    </source>
</evidence>
<feature type="transmembrane region" description="Helical" evidence="7">
    <location>
        <begin position="88"/>
        <end position="107"/>
    </location>
</feature>
<organism evidence="9 10">
    <name type="scientific">Calorimonas adulescens</name>
    <dbReference type="NCBI Taxonomy" id="2606906"/>
    <lineage>
        <taxon>Bacteria</taxon>
        <taxon>Bacillati</taxon>
        <taxon>Bacillota</taxon>
        <taxon>Clostridia</taxon>
        <taxon>Thermoanaerobacterales</taxon>
        <taxon>Thermoanaerobacteraceae</taxon>
        <taxon>Calorimonas</taxon>
    </lineage>
</organism>
<dbReference type="InterPro" id="IPR035906">
    <property type="entry name" value="MetI-like_sf"/>
</dbReference>
<dbReference type="Gene3D" id="1.10.3720.10">
    <property type="entry name" value="MetI-like"/>
    <property type="match status" value="1"/>
</dbReference>
<dbReference type="CDD" id="cd06261">
    <property type="entry name" value="TM_PBP2"/>
    <property type="match status" value="1"/>
</dbReference>
<evidence type="ECO:0000256" key="1">
    <source>
        <dbReference type="ARBA" id="ARBA00004651"/>
    </source>
</evidence>
<feature type="domain" description="ABC transmembrane type-1" evidence="8">
    <location>
        <begin position="80"/>
        <end position="260"/>
    </location>
</feature>
<feature type="transmembrane region" description="Helical" evidence="7">
    <location>
        <begin position="26"/>
        <end position="43"/>
    </location>
</feature>
<feature type="transmembrane region" description="Helical" evidence="7">
    <location>
        <begin position="119"/>
        <end position="137"/>
    </location>
</feature>
<dbReference type="EMBL" id="VTPS01000011">
    <property type="protein sequence ID" value="TZE81764.1"/>
    <property type="molecule type" value="Genomic_DNA"/>
</dbReference>
<feature type="transmembrane region" description="Helical" evidence="7">
    <location>
        <begin position="143"/>
        <end position="165"/>
    </location>
</feature>
<comment type="caution">
    <text evidence="9">The sequence shown here is derived from an EMBL/GenBank/DDBJ whole genome shotgun (WGS) entry which is preliminary data.</text>
</comment>
<evidence type="ECO:0000256" key="2">
    <source>
        <dbReference type="ARBA" id="ARBA00022448"/>
    </source>
</evidence>
<sequence>MYDVELSKNISKEHEEYLKKVRQINMSIRMTQIIILIAFFGLWEIAGDLKWVDPFILSQPSRMVSTFIQLLSTGNLLYHIYVTMYETIAGFLLGTVIGTAIAVILWWSDYICRVLDPYLVVLNSLPKTALGPIFIVWMGNGQAAIITMALAISLIVTIISVLNGFKEVDDDEIKLLKTFGASRFQILQKVVLPSSIPTIISALKINIGLSWVGVITGEFLVSKAGLGFLIVYGGQIFKLDMVMTGVLILSILAAFMYIGVSYLEKYFLRWKIS</sequence>
<dbReference type="SUPFAM" id="SSF161098">
    <property type="entry name" value="MetI-like"/>
    <property type="match status" value="1"/>
</dbReference>
<reference evidence="9 10" key="1">
    <citation type="submission" date="2019-08" db="EMBL/GenBank/DDBJ databases">
        <title>Calorimonas adulescens gen. nov., sp. nov., an anaerobic thermophilic bacterium from Sakhalin hot spring.</title>
        <authorList>
            <person name="Khomyakova M.A."/>
            <person name="Merkel A.Y."/>
            <person name="Novikov A."/>
            <person name="Bonch-Osmolovskaya E.A."/>
            <person name="Slobodkin A.I."/>
        </authorList>
    </citation>
    <scope>NUCLEOTIDE SEQUENCE [LARGE SCALE GENOMIC DNA]</scope>
    <source>
        <strain evidence="9 10">A05MB</strain>
    </source>
</reference>
<evidence type="ECO:0000256" key="7">
    <source>
        <dbReference type="RuleBase" id="RU363032"/>
    </source>
</evidence>